<dbReference type="PANTHER" id="PTHR11895:SF170">
    <property type="entry name" value="AMIDASE"/>
    <property type="match status" value="1"/>
</dbReference>
<name>A0A9X0CEA7_9CNID</name>
<keyword evidence="3" id="KW-1185">Reference proteome</keyword>
<evidence type="ECO:0000259" key="1">
    <source>
        <dbReference type="Pfam" id="PF01425"/>
    </source>
</evidence>
<dbReference type="AlphaFoldDB" id="A0A9X0CEA7"/>
<proteinExistence type="predicted"/>
<dbReference type="EMBL" id="MU827829">
    <property type="protein sequence ID" value="KAJ7321195.1"/>
    <property type="molecule type" value="Genomic_DNA"/>
</dbReference>
<reference evidence="2" key="1">
    <citation type="submission" date="2023-01" db="EMBL/GenBank/DDBJ databases">
        <title>Genome assembly of the deep-sea coral Lophelia pertusa.</title>
        <authorList>
            <person name="Herrera S."/>
            <person name="Cordes E."/>
        </authorList>
    </citation>
    <scope>NUCLEOTIDE SEQUENCE</scope>
    <source>
        <strain evidence="2">USNM1676648</strain>
        <tissue evidence="2">Polyp</tissue>
    </source>
</reference>
<dbReference type="PANTHER" id="PTHR11895">
    <property type="entry name" value="TRANSAMIDASE"/>
    <property type="match status" value="1"/>
</dbReference>
<dbReference type="InterPro" id="IPR023631">
    <property type="entry name" value="Amidase_dom"/>
</dbReference>
<dbReference type="Proteomes" id="UP001163046">
    <property type="component" value="Unassembled WGS sequence"/>
</dbReference>
<evidence type="ECO:0000313" key="2">
    <source>
        <dbReference type="EMBL" id="KAJ7321195.1"/>
    </source>
</evidence>
<dbReference type="OrthoDB" id="421993at2759"/>
<dbReference type="Gene3D" id="3.90.1300.10">
    <property type="entry name" value="Amidase signature (AS) domain"/>
    <property type="match status" value="1"/>
</dbReference>
<organism evidence="2 3">
    <name type="scientific">Desmophyllum pertusum</name>
    <dbReference type="NCBI Taxonomy" id="174260"/>
    <lineage>
        <taxon>Eukaryota</taxon>
        <taxon>Metazoa</taxon>
        <taxon>Cnidaria</taxon>
        <taxon>Anthozoa</taxon>
        <taxon>Hexacorallia</taxon>
        <taxon>Scleractinia</taxon>
        <taxon>Caryophylliina</taxon>
        <taxon>Caryophylliidae</taxon>
        <taxon>Desmophyllum</taxon>
    </lineage>
</organism>
<dbReference type="GO" id="GO:0003824">
    <property type="term" value="F:catalytic activity"/>
    <property type="evidence" value="ECO:0007669"/>
    <property type="project" value="InterPro"/>
</dbReference>
<evidence type="ECO:0000313" key="3">
    <source>
        <dbReference type="Proteomes" id="UP001163046"/>
    </source>
</evidence>
<gene>
    <name evidence="2" type="ORF">OS493_035172</name>
</gene>
<dbReference type="SUPFAM" id="SSF75304">
    <property type="entry name" value="Amidase signature (AS) enzymes"/>
    <property type="match status" value="1"/>
</dbReference>
<protein>
    <recommendedName>
        <fullName evidence="1">Amidase domain-containing protein</fullName>
    </recommendedName>
</protein>
<dbReference type="InterPro" id="IPR000120">
    <property type="entry name" value="Amidase"/>
</dbReference>
<accession>A0A9X0CEA7</accession>
<dbReference type="Pfam" id="PF01425">
    <property type="entry name" value="Amidase"/>
    <property type="match status" value="1"/>
</dbReference>
<dbReference type="InterPro" id="IPR036928">
    <property type="entry name" value="AS_sf"/>
</dbReference>
<feature type="domain" description="Amidase" evidence="1">
    <location>
        <begin position="37"/>
        <end position="153"/>
    </location>
</feature>
<comment type="caution">
    <text evidence="2">The sequence shown here is derived from an EMBL/GenBank/DDBJ whole genome shotgun (WGS) entry which is preliminary data.</text>
</comment>
<sequence length="167" mass="18604">MMLGGAGFGTSAKMYYDTTLQEAFARGLKAHPNDLPITLKQTFMLGRYLQSEYNGTFYSKSQNLGRELCKAYDKILEDYDVLLMPTIPKKAPIFPPANPSLEEYLEKAWESTPNTCPFNVTGHPALSINAGFSDGLPVGMMIVGRKFDEATVLNVAYAYENIRDVKE</sequence>